<dbReference type="EMBL" id="VNIK02000002">
    <property type="protein sequence ID" value="KAB5490839.1"/>
    <property type="molecule type" value="Genomic_DNA"/>
</dbReference>
<dbReference type="PROSITE" id="PS51898">
    <property type="entry name" value="TYR_RECOMBINASE"/>
    <property type="match status" value="1"/>
</dbReference>
<dbReference type="SUPFAM" id="SSF56349">
    <property type="entry name" value="DNA breaking-rejoining enzymes"/>
    <property type="match status" value="1"/>
</dbReference>
<gene>
    <name evidence="3" type="ORF">FOT42_005250</name>
</gene>
<dbReference type="InterPro" id="IPR002104">
    <property type="entry name" value="Integrase_catalytic"/>
</dbReference>
<keyword evidence="4" id="KW-1185">Reference proteome</keyword>
<dbReference type="AlphaFoldDB" id="A0A5N5IVQ7"/>
<dbReference type="GO" id="GO:0015074">
    <property type="term" value="P:DNA integration"/>
    <property type="evidence" value="ECO:0007669"/>
    <property type="project" value="InterPro"/>
</dbReference>
<dbReference type="GO" id="GO:0006310">
    <property type="term" value="P:DNA recombination"/>
    <property type="evidence" value="ECO:0007669"/>
    <property type="project" value="UniProtKB-KW"/>
</dbReference>
<evidence type="ECO:0000256" key="1">
    <source>
        <dbReference type="ARBA" id="ARBA00023172"/>
    </source>
</evidence>
<evidence type="ECO:0000313" key="4">
    <source>
        <dbReference type="Proteomes" id="UP000319204"/>
    </source>
</evidence>
<organism evidence="3 4">
    <name type="scientific">Flagellimonas hadalis</name>
    <dbReference type="NCBI Taxonomy" id="2597517"/>
    <lineage>
        <taxon>Bacteria</taxon>
        <taxon>Pseudomonadati</taxon>
        <taxon>Bacteroidota</taxon>
        <taxon>Flavobacteriia</taxon>
        <taxon>Flavobacteriales</taxon>
        <taxon>Flavobacteriaceae</taxon>
        <taxon>Flagellimonas</taxon>
    </lineage>
</organism>
<sequence length="67" mass="7853">MHIPFYCARHTFAHQLLINGANLKTVADAMGHSSIRSTLKYLNHLHSYKMKQLISDLLYNLFDWHII</sequence>
<reference evidence="3" key="1">
    <citation type="submission" date="2019-10" db="EMBL/GenBank/DDBJ databases">
        <title>Muricauda hadale sp. nov., a piezophilic bacterium isolated from hadopelagic water of the Mariana Trench.</title>
        <authorList>
            <person name="Wei Y."/>
        </authorList>
    </citation>
    <scope>NUCLEOTIDE SEQUENCE [LARGE SCALE GENOMIC DNA]</scope>
    <source>
        <strain evidence="3">MT-229</strain>
    </source>
</reference>
<dbReference type="Proteomes" id="UP000319204">
    <property type="component" value="Unassembled WGS sequence"/>
</dbReference>
<dbReference type="InterPro" id="IPR013762">
    <property type="entry name" value="Integrase-like_cat_sf"/>
</dbReference>
<accession>A0A5N5IVQ7</accession>
<feature type="domain" description="Tyr recombinase" evidence="2">
    <location>
        <begin position="1"/>
        <end position="56"/>
    </location>
</feature>
<dbReference type="GO" id="GO:0003677">
    <property type="term" value="F:DNA binding"/>
    <property type="evidence" value="ECO:0007669"/>
    <property type="project" value="InterPro"/>
</dbReference>
<dbReference type="Gene3D" id="1.10.443.10">
    <property type="entry name" value="Intergrase catalytic core"/>
    <property type="match status" value="1"/>
</dbReference>
<dbReference type="OrthoDB" id="9806835at2"/>
<keyword evidence="1" id="KW-0233">DNA recombination</keyword>
<proteinExistence type="predicted"/>
<dbReference type="RefSeq" id="WP_151889530.1">
    <property type="nucleotide sequence ID" value="NZ_VNIK02000002.1"/>
</dbReference>
<evidence type="ECO:0000313" key="3">
    <source>
        <dbReference type="EMBL" id="KAB5490839.1"/>
    </source>
</evidence>
<name>A0A5N5IVQ7_9FLAO</name>
<protein>
    <submittedName>
        <fullName evidence="3">Tyrosine-type recombinase/integrase</fullName>
    </submittedName>
</protein>
<evidence type="ECO:0000259" key="2">
    <source>
        <dbReference type="PROSITE" id="PS51898"/>
    </source>
</evidence>
<dbReference type="InterPro" id="IPR011010">
    <property type="entry name" value="DNA_brk_join_enz"/>
</dbReference>
<comment type="caution">
    <text evidence="3">The sequence shown here is derived from an EMBL/GenBank/DDBJ whole genome shotgun (WGS) entry which is preliminary data.</text>
</comment>
<dbReference type="Pfam" id="PF00589">
    <property type="entry name" value="Phage_integrase"/>
    <property type="match status" value="1"/>
</dbReference>